<organism evidence="1 2">
    <name type="scientific">[Candida] jaroonii</name>
    <dbReference type="NCBI Taxonomy" id="467808"/>
    <lineage>
        <taxon>Eukaryota</taxon>
        <taxon>Fungi</taxon>
        <taxon>Dikarya</taxon>
        <taxon>Ascomycota</taxon>
        <taxon>Saccharomycotina</taxon>
        <taxon>Pichiomycetes</taxon>
        <taxon>Debaryomycetaceae</taxon>
        <taxon>Yamadazyma</taxon>
    </lineage>
</organism>
<evidence type="ECO:0000313" key="2">
    <source>
        <dbReference type="Proteomes" id="UP001152531"/>
    </source>
</evidence>
<evidence type="ECO:0000313" key="1">
    <source>
        <dbReference type="EMBL" id="CAH6718216.1"/>
    </source>
</evidence>
<proteinExistence type="predicted"/>
<reference evidence="1" key="1">
    <citation type="submission" date="2022-06" db="EMBL/GenBank/DDBJ databases">
        <authorList>
            <person name="Legras J.-L."/>
            <person name="Devillers H."/>
            <person name="Grondin C."/>
        </authorList>
    </citation>
    <scope>NUCLEOTIDE SEQUENCE</scope>
    <source>
        <strain evidence="1">CLIB 1444</strain>
    </source>
</reference>
<gene>
    <name evidence="1" type="ORF">CLIB1444_01S01706</name>
</gene>
<keyword evidence="2" id="KW-1185">Reference proteome</keyword>
<protein>
    <submittedName>
        <fullName evidence="1">DNA-dependent ATPase Mgs1p</fullName>
    </submittedName>
</protein>
<dbReference type="Proteomes" id="UP001152531">
    <property type="component" value="Unassembled WGS sequence"/>
</dbReference>
<dbReference type="EMBL" id="CALSDN010000001">
    <property type="protein sequence ID" value="CAH6718216.1"/>
    <property type="molecule type" value="Genomic_DNA"/>
</dbReference>
<name>A0ACA9Y0B1_9ASCO</name>
<sequence length="695" mass="79291">MESKCPICSKLFSDEELELHVNSCLDKEEKRRTKRLKTDKRDKKVDKKSDAFKVLGLRMKSTDEKKSQEGKKSGPSLTSLLIAERRLKEKNRKEAEQLAREKGIIIEEPASQTKTKVPERIEIATQVISQPPSKLQETLQLHRESRLPLAQRLRPKSLDDFFGQEKLVGPNGLLRNIIESQEIPSFILWGVPGVGKTSLARIIANSTNYRFVELSGPSANASKMREVFSSAENDRGLSGSRTLVFLDEIHRFNKAQQDLLLPVIEKGIITVIGATTENPSFTLNNALLSRMHTFIMESLSHEALVKILNRGLFLLNQTRRQVHKLHLISLNKECVDYIADLSAGDARVSLNILETINAYLSGTKFQVLEKFEQDQIESQKSLGVVKLTREIIEPLLASRNYQKMYDHHGESHYDTISAFHKSIRGSDPDAAIFYLTKMLVGGEDPLFILRRMIVIASEDIGVRDSSVLPFVVAAKEAFEFIGMPEGEIILAHVAVRLAKSPKSTKSYRALRSAQALFKDQPAATSFKIPMHLRNAPTKLMKEMGYGDTYRYNPDFERGVVLQKYLPEEIKEVKFLDETHLGRTRDPLVKPEDYKRAKEDEQIYLKFKNERKTLKEKSIKDRLQKDVEGEESPEDLEGETSLYPYDEFLSKEDQPDYFDGEEIDLYSQIASQKPDESYDELLAEEEHAYEEYDSNV</sequence>
<accession>A0ACA9Y0B1</accession>
<comment type="caution">
    <text evidence="1">The sequence shown here is derived from an EMBL/GenBank/DDBJ whole genome shotgun (WGS) entry which is preliminary data.</text>
</comment>